<keyword evidence="3 6" id="KW-0808">Transferase</keyword>
<evidence type="ECO:0000256" key="6">
    <source>
        <dbReference type="HAMAP-Rule" id="MF_01872"/>
    </source>
</evidence>
<dbReference type="HAMAP" id="MF_01872">
    <property type="entry name" value="tRNA_methyltr_YfiC"/>
    <property type="match status" value="1"/>
</dbReference>
<dbReference type="Gene3D" id="3.40.50.150">
    <property type="entry name" value="Vaccinia Virus protein VP39"/>
    <property type="match status" value="1"/>
</dbReference>
<dbReference type="CDD" id="cd02440">
    <property type="entry name" value="AdoMet_MTases"/>
    <property type="match status" value="1"/>
</dbReference>
<dbReference type="EC" id="2.1.1.223" evidence="6"/>
<keyword evidence="1 6" id="KW-0963">Cytoplasm</keyword>
<gene>
    <name evidence="8" type="ORF">EDC16_11543</name>
    <name evidence="9" type="ORF">FHQ21_08410</name>
</gene>
<proteinExistence type="inferred from homology"/>
<keyword evidence="2 6" id="KW-0489">Methyltransferase</keyword>
<dbReference type="EMBL" id="VDGV01000073">
    <property type="protein sequence ID" value="TNG91176.1"/>
    <property type="molecule type" value="Genomic_DNA"/>
</dbReference>
<evidence type="ECO:0000313" key="8">
    <source>
        <dbReference type="EMBL" id="TCV83364.1"/>
    </source>
</evidence>
<sequence length="244" mass="27640">MSTFQFKQFAVAHDRCAMKVGTDSILLGAWAETAQVRSVLDIGCGSGLLALMLAQRLAQQGEDYHITALEIDSAAARQAAQNIRQSMWASRMEVIHHDLFEYVRQVKPHFDLIIANPPYFNGGVECRDAQRQTARYMAQQGHLAWVLAAQGMLNPSGKIAWVLPYDMAQHLRQALSKTVLYCAKWVEVITKQGKAPQRVLLEFRLLPESAVQPQTERSEITIYQADNQYHPDFINLTKAFYLKF</sequence>
<reference evidence="8 10" key="1">
    <citation type="submission" date="2019-03" db="EMBL/GenBank/DDBJ databases">
        <title>Genomic Encyclopedia of Type Strains, Phase IV (KMG-IV): sequencing the most valuable type-strain genomes for metagenomic binning, comparative biology and taxonomic classification.</title>
        <authorList>
            <person name="Goeker M."/>
        </authorList>
    </citation>
    <scope>NUCLEOTIDE SEQUENCE [LARGE SCALE GENOMIC DNA]</scope>
    <source>
        <strain evidence="8 10">DSM 28140</strain>
    </source>
</reference>
<dbReference type="GO" id="GO:0008033">
    <property type="term" value="P:tRNA processing"/>
    <property type="evidence" value="ECO:0007669"/>
    <property type="project" value="UniProtKB-UniRule"/>
</dbReference>
<evidence type="ECO:0000313" key="10">
    <source>
        <dbReference type="Proteomes" id="UP000294619"/>
    </source>
</evidence>
<comment type="subcellular location">
    <subcellularLocation>
        <location evidence="6">Cytoplasm</location>
    </subcellularLocation>
</comment>
<name>A0A4R3XZR4_9PAST</name>
<dbReference type="GO" id="GO:0016430">
    <property type="term" value="F:tRNA (adenine-N6)-methyltransferase activity"/>
    <property type="evidence" value="ECO:0007669"/>
    <property type="project" value="UniProtKB-UniRule"/>
</dbReference>
<dbReference type="AlphaFoldDB" id="A0A4R3XZR4"/>
<dbReference type="InterPro" id="IPR029063">
    <property type="entry name" value="SAM-dependent_MTases_sf"/>
</dbReference>
<dbReference type="EMBL" id="SMCP01000015">
    <property type="protein sequence ID" value="TCV83364.1"/>
    <property type="molecule type" value="Genomic_DNA"/>
</dbReference>
<dbReference type="SUPFAM" id="SSF53335">
    <property type="entry name" value="S-adenosyl-L-methionine-dependent methyltransferases"/>
    <property type="match status" value="1"/>
</dbReference>
<evidence type="ECO:0000313" key="9">
    <source>
        <dbReference type="EMBL" id="TNG91176.1"/>
    </source>
</evidence>
<keyword evidence="11" id="KW-1185">Reference proteome</keyword>
<comment type="function">
    <text evidence="6">Specifically methylates the adenine in position 37 of tRNA(1)(Val) (anticodon cmo5UAC).</text>
</comment>
<dbReference type="GO" id="GO:0005737">
    <property type="term" value="C:cytoplasm"/>
    <property type="evidence" value="ECO:0007669"/>
    <property type="project" value="UniProtKB-SubCell"/>
</dbReference>
<reference evidence="9 11" key="2">
    <citation type="submission" date="2019-05" db="EMBL/GenBank/DDBJ databases">
        <title>Pasteurellaceae isolates from reptiles.</title>
        <authorList>
            <person name="Bojesen A.M."/>
            <person name="Lund E."/>
        </authorList>
    </citation>
    <scope>NUCLEOTIDE SEQUENCE [LARGE SCALE GENOMIC DNA]</scope>
    <source>
        <strain evidence="9 11">ELNT2x</strain>
    </source>
</reference>
<dbReference type="Pfam" id="PF05175">
    <property type="entry name" value="MTS"/>
    <property type="match status" value="1"/>
</dbReference>
<evidence type="ECO:0000256" key="4">
    <source>
        <dbReference type="ARBA" id="ARBA00022691"/>
    </source>
</evidence>
<dbReference type="InterPro" id="IPR007848">
    <property type="entry name" value="Small_mtfrase_dom"/>
</dbReference>
<keyword evidence="5 6" id="KW-0819">tRNA processing</keyword>
<keyword evidence="4 6" id="KW-0949">S-adenosyl-L-methionine</keyword>
<dbReference type="Proteomes" id="UP000305526">
    <property type="component" value="Unassembled WGS sequence"/>
</dbReference>
<feature type="domain" description="Methyltransferase small" evidence="7">
    <location>
        <begin position="26"/>
        <end position="148"/>
    </location>
</feature>
<dbReference type="Proteomes" id="UP000294619">
    <property type="component" value="Unassembled WGS sequence"/>
</dbReference>
<protein>
    <recommendedName>
        <fullName evidence="6">tRNA1(Val) (adenine(37)-N6)-methyltransferase</fullName>
        <ecNumber evidence="6">2.1.1.223</ecNumber>
    </recommendedName>
    <alternativeName>
        <fullName evidence="6">tRNA m6A37 methyltransferase</fullName>
    </alternativeName>
</protein>
<comment type="caution">
    <text evidence="8">The sequence shown here is derived from an EMBL/GenBank/DDBJ whole genome shotgun (WGS) entry which is preliminary data.</text>
</comment>
<comment type="similarity">
    <text evidence="6">Belongs to the methyltransferase superfamily. tRNA (adenine-N(6)-)-methyltransferase family.</text>
</comment>
<dbReference type="GO" id="GO:0003676">
    <property type="term" value="F:nucleic acid binding"/>
    <property type="evidence" value="ECO:0007669"/>
    <property type="project" value="InterPro"/>
</dbReference>
<dbReference type="PROSITE" id="PS00092">
    <property type="entry name" value="N6_MTASE"/>
    <property type="match status" value="1"/>
</dbReference>
<evidence type="ECO:0000313" key="11">
    <source>
        <dbReference type="Proteomes" id="UP000305526"/>
    </source>
</evidence>
<dbReference type="PANTHER" id="PTHR47739">
    <property type="entry name" value="TRNA1(VAL) (ADENINE(37)-N6)-METHYLTRANSFERASE"/>
    <property type="match status" value="1"/>
</dbReference>
<evidence type="ECO:0000259" key="7">
    <source>
        <dbReference type="Pfam" id="PF05175"/>
    </source>
</evidence>
<evidence type="ECO:0000256" key="3">
    <source>
        <dbReference type="ARBA" id="ARBA00022679"/>
    </source>
</evidence>
<dbReference type="PANTHER" id="PTHR47739:SF1">
    <property type="entry name" value="TRNA1(VAL) (ADENINE(37)-N6)-METHYLTRANSFERASE"/>
    <property type="match status" value="1"/>
</dbReference>
<dbReference type="PRINTS" id="PR00507">
    <property type="entry name" value="N12N6MTFRASE"/>
</dbReference>
<dbReference type="RefSeq" id="WP_132968117.1">
    <property type="nucleotide sequence ID" value="NZ_LEKL01000002.1"/>
</dbReference>
<dbReference type="InterPro" id="IPR022882">
    <property type="entry name" value="tRNA_adenine-N6_MeTrfase"/>
</dbReference>
<dbReference type="GO" id="GO:0032259">
    <property type="term" value="P:methylation"/>
    <property type="evidence" value="ECO:0007669"/>
    <property type="project" value="UniProtKB-KW"/>
</dbReference>
<comment type="catalytic activity">
    <reaction evidence="6">
        <text>adenosine(37) in tRNA1(Val) + S-adenosyl-L-methionine = N(6)-methyladenosine(37) in tRNA1(Val) + S-adenosyl-L-homocysteine + H(+)</text>
        <dbReference type="Rhea" id="RHEA:43160"/>
        <dbReference type="Rhea" id="RHEA-COMP:10369"/>
        <dbReference type="Rhea" id="RHEA-COMP:10370"/>
        <dbReference type="ChEBI" id="CHEBI:15378"/>
        <dbReference type="ChEBI" id="CHEBI:57856"/>
        <dbReference type="ChEBI" id="CHEBI:59789"/>
        <dbReference type="ChEBI" id="CHEBI:74411"/>
        <dbReference type="ChEBI" id="CHEBI:74449"/>
        <dbReference type="EC" id="2.1.1.223"/>
    </reaction>
</comment>
<evidence type="ECO:0000256" key="2">
    <source>
        <dbReference type="ARBA" id="ARBA00022603"/>
    </source>
</evidence>
<evidence type="ECO:0000256" key="1">
    <source>
        <dbReference type="ARBA" id="ARBA00022490"/>
    </source>
</evidence>
<accession>A0A4R3XZR4</accession>
<evidence type="ECO:0000256" key="5">
    <source>
        <dbReference type="ARBA" id="ARBA00022694"/>
    </source>
</evidence>
<organism evidence="8 10">
    <name type="scientific">Testudinibacter aquarius</name>
    <dbReference type="NCBI Taxonomy" id="1524974"/>
    <lineage>
        <taxon>Bacteria</taxon>
        <taxon>Pseudomonadati</taxon>
        <taxon>Pseudomonadota</taxon>
        <taxon>Gammaproteobacteria</taxon>
        <taxon>Pasteurellales</taxon>
        <taxon>Pasteurellaceae</taxon>
        <taxon>Testudinibacter</taxon>
    </lineage>
</organism>
<dbReference type="InterPro" id="IPR050210">
    <property type="entry name" value="tRNA_Adenine-N(6)_MTase"/>
</dbReference>
<dbReference type="InterPro" id="IPR002052">
    <property type="entry name" value="DNA_methylase_N6_adenine_CS"/>
</dbReference>